<protein>
    <submittedName>
        <fullName evidence="1">Uncharacterized protein</fullName>
    </submittedName>
</protein>
<dbReference type="VEuPathDB" id="FungiDB:MPH_06676"/>
<dbReference type="AlphaFoldDB" id="K2SH03"/>
<evidence type="ECO:0000313" key="1">
    <source>
        <dbReference type="EMBL" id="EKG16110.1"/>
    </source>
</evidence>
<comment type="caution">
    <text evidence="1">The sequence shown here is derived from an EMBL/GenBank/DDBJ whole genome shotgun (WGS) entry which is preliminary data.</text>
</comment>
<proteinExistence type="predicted"/>
<gene>
    <name evidence="1" type="ORF">MPH_06676</name>
</gene>
<dbReference type="HOGENOM" id="CLU_1510891_0_0_1"/>
<organism evidence="1 2">
    <name type="scientific">Macrophomina phaseolina (strain MS6)</name>
    <name type="common">Charcoal rot fungus</name>
    <dbReference type="NCBI Taxonomy" id="1126212"/>
    <lineage>
        <taxon>Eukaryota</taxon>
        <taxon>Fungi</taxon>
        <taxon>Dikarya</taxon>
        <taxon>Ascomycota</taxon>
        <taxon>Pezizomycotina</taxon>
        <taxon>Dothideomycetes</taxon>
        <taxon>Dothideomycetes incertae sedis</taxon>
        <taxon>Botryosphaeriales</taxon>
        <taxon>Botryosphaeriaceae</taxon>
        <taxon>Macrophomina</taxon>
    </lineage>
</organism>
<evidence type="ECO:0000313" key="2">
    <source>
        <dbReference type="Proteomes" id="UP000007129"/>
    </source>
</evidence>
<dbReference type="InParanoid" id="K2SH03"/>
<dbReference type="EMBL" id="AHHD01000285">
    <property type="protein sequence ID" value="EKG16110.1"/>
    <property type="molecule type" value="Genomic_DNA"/>
</dbReference>
<name>K2SH03_MACPH</name>
<reference evidence="1 2" key="1">
    <citation type="journal article" date="2012" name="BMC Genomics">
        <title>Tools to kill: Genome of one of the most destructive plant pathogenic fungi Macrophomina phaseolina.</title>
        <authorList>
            <person name="Islam M.S."/>
            <person name="Haque M.S."/>
            <person name="Islam M.M."/>
            <person name="Emdad E.M."/>
            <person name="Halim A."/>
            <person name="Hossen Q.M.M."/>
            <person name="Hossain M.Z."/>
            <person name="Ahmed B."/>
            <person name="Rahim S."/>
            <person name="Rahman M.S."/>
            <person name="Alam M.M."/>
            <person name="Hou S."/>
            <person name="Wan X."/>
            <person name="Saito J.A."/>
            <person name="Alam M."/>
        </authorList>
    </citation>
    <scope>NUCLEOTIDE SEQUENCE [LARGE SCALE GENOMIC DNA]</scope>
    <source>
        <strain evidence="1 2">MS6</strain>
    </source>
</reference>
<sequence>MELRLRACTVEVPESLFLALNEKERGCEAILGLDEIFWRFLSGKGHGQKGPDLLTDVPSLAARDNAQAFTLRKFCERNGDGPPLLQTWHPLIHTAQLTDIRLPQPSSRQREHGSHKVTKFRLQSLSAKVPVTSDHLWIYTISFVSQNTETGNLIHRMSDCARMSRQKAPGIRRELFCR</sequence>
<accession>K2SH03</accession>
<dbReference type="Proteomes" id="UP000007129">
    <property type="component" value="Unassembled WGS sequence"/>
</dbReference>